<evidence type="ECO:0000256" key="16">
    <source>
        <dbReference type="ARBA" id="ARBA00022840"/>
    </source>
</evidence>
<sequence>MVVEAAAWFLFVGGLAATFSAEALSFNDSASGTLLSFKNSILGDPSNLLSSWNLTTNPDYCTWYGVTCQKSSNTTTEVVVIALNFSGTSTTRLSGTLPESIQNLPYLRTLVLSHNCFSGEIPAGSIAKLSFLEVLELQGNNFSGKIPQQISTDLHSLRFLNLSFNSFTGDIPATLIGFGKLRVIDLSNNRLTGGMQLVSSSKCLFLRHLKLSNNLLKNNIPKDIGHCKNLRTLLLDGNILQGPIPAEIGQIPELRVLDVSTNSLTQTIPKELGYCRKLSVLVLTNSSNFVGNNGGTGGSLDGFRLEFNAFEGGVPQEVSMLPSLQILWAPRANLDGRLPDNWSDSCSLRVLHLGQNSLRGVVPKGLVMCKNLTFLDLSSNYLTGDLPVQLQVPCMMYFNVSQNNISGAVPTFGNGSCDTSIISYGQDPNFFDVEDIQIAYANIPVWGSRTLLGSMAGADFVIVHDFSWNHFVGSLPLFSVGEEFLVSKNRTSYRLLLSSNGFTGSLPGKLVSNCDDLLSFSVNLSANHISGEIPDMLLNCLQIREFEAADNEISGFLAPSIGNLRMLRCLDLRRNRLSGSLPNELGNLKFLKSVLLGMNNLTGEIPSEFGQLSSLTVLDLSHNAITGSIPVSLTSAKNLEIVLLNNNDLSGEIPPPFSNISSLVVLNVSFNNLSGHIPHLQHPIDCDWFRGNTFLDKCSDQSSNAPPREVQLSHGDGKWRNHRKKFFLIAVVTSASVVLCVSLVVVLFSFYGKKKSWRLSSLRGKVVVTFADAPAELTYDSVVRATGNFSMRNLIGTGGFGSTYKAELLPGYFIAVKRLSIGRFQGIQQFDAEIRTLGRIRHKNLVTLIGYYVAEAEMFLIYNYLSGGNLETFIHDRPDTNVQWPVIHKIALDIAQALAYLHYSCVPRILHRDIKPSNILLDEELNAYLSDFGLAKLLEVSQTHATTDVAGTFGYVAPEYATTCRVSDKSDVYSFGVVLLELMSGKKSLDPSFSEYGNGFNIVAWAKLLIRERRSSELFAPELWEAGPKENLLGMLKLASSCTVDSLSVRSVSISVAIDEAGPVETVTAIPERISGFQHRREMGRHTCCLYLTGLGQSAMQPRRGCLFTYHSNSSQRMWDMGHHTYLEVTLPWNFCCLDYGSMIISGVNVGSGNSSTLRKVDTISILPIQPPDIHRKQSEENHASGAGYPNYRCMVFEAQIQT</sequence>
<keyword evidence="7" id="KW-0723">Serine/threonine-protein kinase</keyword>
<evidence type="ECO:0000256" key="25">
    <source>
        <dbReference type="SAM" id="SignalP"/>
    </source>
</evidence>
<gene>
    <name evidence="27" type="ORF">POTOM_047079</name>
</gene>
<keyword evidence="20" id="KW-0325">Glycoprotein</keyword>
<dbReference type="InterPro" id="IPR001611">
    <property type="entry name" value="Leu-rich_rpt"/>
</dbReference>
<evidence type="ECO:0000256" key="12">
    <source>
        <dbReference type="ARBA" id="ARBA00022729"/>
    </source>
</evidence>
<evidence type="ECO:0000256" key="15">
    <source>
        <dbReference type="ARBA" id="ARBA00022777"/>
    </source>
</evidence>
<feature type="transmembrane region" description="Helical" evidence="24">
    <location>
        <begin position="845"/>
        <end position="865"/>
    </location>
</feature>
<dbReference type="PROSITE" id="PS00107">
    <property type="entry name" value="PROTEIN_KINASE_ATP"/>
    <property type="match status" value="1"/>
</dbReference>
<comment type="catalytic activity">
    <reaction evidence="21">
        <text>L-threonyl-[protein] + ATP = O-phospho-L-threonyl-[protein] + ADP + H(+)</text>
        <dbReference type="Rhea" id="RHEA:46608"/>
        <dbReference type="Rhea" id="RHEA-COMP:11060"/>
        <dbReference type="Rhea" id="RHEA-COMP:11605"/>
        <dbReference type="ChEBI" id="CHEBI:15378"/>
        <dbReference type="ChEBI" id="CHEBI:30013"/>
        <dbReference type="ChEBI" id="CHEBI:30616"/>
        <dbReference type="ChEBI" id="CHEBI:61977"/>
        <dbReference type="ChEBI" id="CHEBI:456216"/>
        <dbReference type="EC" id="2.7.11.1"/>
    </reaction>
</comment>
<dbReference type="Pfam" id="PF00069">
    <property type="entry name" value="Pkinase"/>
    <property type="match status" value="1"/>
</dbReference>
<evidence type="ECO:0000256" key="5">
    <source>
        <dbReference type="ARBA" id="ARBA00022473"/>
    </source>
</evidence>
<keyword evidence="18 24" id="KW-0472">Membrane</keyword>
<keyword evidence="16 23" id="KW-0067">ATP-binding</keyword>
<keyword evidence="28" id="KW-1185">Reference proteome</keyword>
<dbReference type="GO" id="GO:0009414">
    <property type="term" value="P:response to water deprivation"/>
    <property type="evidence" value="ECO:0007669"/>
    <property type="project" value="UniProtKB-ARBA"/>
</dbReference>
<dbReference type="AlphaFoldDB" id="A0A8X7YG20"/>
<feature type="signal peptide" evidence="25">
    <location>
        <begin position="1"/>
        <end position="23"/>
    </location>
</feature>
<proteinExistence type="inferred from homology"/>
<dbReference type="FunFam" id="3.80.10.10:FF:000275">
    <property type="entry name" value="Leucine-rich repeat receptor-like protein kinase"/>
    <property type="match status" value="1"/>
</dbReference>
<evidence type="ECO:0000256" key="11">
    <source>
        <dbReference type="ARBA" id="ARBA00022692"/>
    </source>
</evidence>
<dbReference type="GO" id="GO:0005524">
    <property type="term" value="F:ATP binding"/>
    <property type="evidence" value="ECO:0007669"/>
    <property type="project" value="UniProtKB-UniRule"/>
</dbReference>
<evidence type="ECO:0000256" key="9">
    <source>
        <dbReference type="ARBA" id="ARBA00022614"/>
    </source>
</evidence>
<dbReference type="OrthoDB" id="1896041at2759"/>
<evidence type="ECO:0000256" key="7">
    <source>
        <dbReference type="ARBA" id="ARBA00022527"/>
    </source>
</evidence>
<keyword evidence="13" id="KW-0677">Repeat</keyword>
<dbReference type="FunFam" id="1.10.510.10:FF:000192">
    <property type="entry name" value="LRR receptor-like serine/threonine-protein kinase RPK2"/>
    <property type="match status" value="1"/>
</dbReference>
<evidence type="ECO:0000256" key="24">
    <source>
        <dbReference type="SAM" id="Phobius"/>
    </source>
</evidence>
<evidence type="ECO:0000256" key="14">
    <source>
        <dbReference type="ARBA" id="ARBA00022741"/>
    </source>
</evidence>
<evidence type="ECO:0000256" key="21">
    <source>
        <dbReference type="ARBA" id="ARBA00047899"/>
    </source>
</evidence>
<dbReference type="Proteomes" id="UP000886885">
    <property type="component" value="Chromosome 14A"/>
</dbReference>
<keyword evidence="6" id="KW-1003">Cell membrane</keyword>
<dbReference type="Pfam" id="PF08263">
    <property type="entry name" value="LRRNT_2"/>
    <property type="match status" value="1"/>
</dbReference>
<evidence type="ECO:0000256" key="3">
    <source>
        <dbReference type="ARBA" id="ARBA00009592"/>
    </source>
</evidence>
<evidence type="ECO:0000256" key="2">
    <source>
        <dbReference type="ARBA" id="ARBA00008684"/>
    </source>
</evidence>
<reference evidence="27" key="1">
    <citation type="journal article" date="2020" name="bioRxiv">
        <title>Hybrid origin of Populus tomentosa Carr. identified through genome sequencing and phylogenomic analysis.</title>
        <authorList>
            <person name="An X."/>
            <person name="Gao K."/>
            <person name="Chen Z."/>
            <person name="Li J."/>
            <person name="Yang X."/>
            <person name="Yang X."/>
            <person name="Zhou J."/>
            <person name="Guo T."/>
            <person name="Zhao T."/>
            <person name="Huang S."/>
            <person name="Miao D."/>
            <person name="Khan W.U."/>
            <person name="Rao P."/>
            <person name="Ye M."/>
            <person name="Lei B."/>
            <person name="Liao W."/>
            <person name="Wang J."/>
            <person name="Ji L."/>
            <person name="Li Y."/>
            <person name="Guo B."/>
            <person name="Mustafa N.S."/>
            <person name="Li S."/>
            <person name="Yun Q."/>
            <person name="Keller S.R."/>
            <person name="Mao J."/>
            <person name="Zhang R."/>
            <person name="Strauss S.H."/>
        </authorList>
    </citation>
    <scope>NUCLEOTIDE SEQUENCE</scope>
    <source>
        <strain evidence="27">GM15</strain>
        <tissue evidence="27">Leaf</tissue>
    </source>
</reference>
<dbReference type="FunFam" id="3.30.200.20:FF:000260">
    <property type="entry name" value="LRR receptor-like serine/threonine-protein kinase RPK2"/>
    <property type="match status" value="1"/>
</dbReference>
<evidence type="ECO:0000256" key="10">
    <source>
        <dbReference type="ARBA" id="ARBA00022679"/>
    </source>
</evidence>
<accession>A0A8X7YG20</accession>
<dbReference type="Pfam" id="PF13855">
    <property type="entry name" value="LRR_8"/>
    <property type="match status" value="1"/>
</dbReference>
<evidence type="ECO:0000256" key="1">
    <source>
        <dbReference type="ARBA" id="ARBA00004251"/>
    </source>
</evidence>
<evidence type="ECO:0000259" key="26">
    <source>
        <dbReference type="PROSITE" id="PS50011"/>
    </source>
</evidence>
<comment type="similarity">
    <text evidence="2">Belongs to the protein kinase superfamily. Ser/Thr protein kinase family.</text>
</comment>
<dbReference type="CDD" id="cd14066">
    <property type="entry name" value="STKc_IRAK"/>
    <property type="match status" value="1"/>
</dbReference>
<feature type="domain" description="Protein kinase" evidence="26">
    <location>
        <begin position="789"/>
        <end position="1044"/>
    </location>
</feature>
<keyword evidence="11 24" id="KW-0812">Transmembrane</keyword>
<comment type="catalytic activity">
    <reaction evidence="22">
        <text>L-seryl-[protein] + ATP = O-phospho-L-seryl-[protein] + ADP + H(+)</text>
        <dbReference type="Rhea" id="RHEA:17989"/>
        <dbReference type="Rhea" id="RHEA-COMP:9863"/>
        <dbReference type="Rhea" id="RHEA-COMP:11604"/>
        <dbReference type="ChEBI" id="CHEBI:15378"/>
        <dbReference type="ChEBI" id="CHEBI:29999"/>
        <dbReference type="ChEBI" id="CHEBI:30616"/>
        <dbReference type="ChEBI" id="CHEBI:83421"/>
        <dbReference type="ChEBI" id="CHEBI:456216"/>
        <dbReference type="EC" id="2.7.11.1"/>
    </reaction>
</comment>
<evidence type="ECO:0000256" key="8">
    <source>
        <dbReference type="ARBA" id="ARBA00022553"/>
    </source>
</evidence>
<dbReference type="InterPro" id="IPR013210">
    <property type="entry name" value="LRR_N_plant-typ"/>
</dbReference>
<keyword evidence="5" id="KW-0217">Developmental protein</keyword>
<dbReference type="PROSITE" id="PS00108">
    <property type="entry name" value="PROTEIN_KINASE_ST"/>
    <property type="match status" value="1"/>
</dbReference>
<evidence type="ECO:0000256" key="18">
    <source>
        <dbReference type="ARBA" id="ARBA00023136"/>
    </source>
</evidence>
<comment type="similarity">
    <text evidence="3">Belongs to the RLP family.</text>
</comment>
<dbReference type="InterPro" id="IPR017441">
    <property type="entry name" value="Protein_kinase_ATP_BS"/>
</dbReference>
<evidence type="ECO:0000256" key="13">
    <source>
        <dbReference type="ARBA" id="ARBA00022737"/>
    </source>
</evidence>
<evidence type="ECO:0000256" key="17">
    <source>
        <dbReference type="ARBA" id="ARBA00022989"/>
    </source>
</evidence>
<evidence type="ECO:0000256" key="23">
    <source>
        <dbReference type="PROSITE-ProRule" id="PRU10141"/>
    </source>
</evidence>
<dbReference type="GO" id="GO:0009942">
    <property type="term" value="P:longitudinal axis specification"/>
    <property type="evidence" value="ECO:0007669"/>
    <property type="project" value="UniProtKB-ARBA"/>
</dbReference>
<keyword evidence="10" id="KW-0808">Transferase</keyword>
<keyword evidence="12 25" id="KW-0732">Signal</keyword>
<dbReference type="FunFam" id="3.80.10.10:FF:000095">
    <property type="entry name" value="LRR receptor-like serine/threonine-protein kinase GSO1"/>
    <property type="match status" value="2"/>
</dbReference>
<evidence type="ECO:0000256" key="22">
    <source>
        <dbReference type="ARBA" id="ARBA00048679"/>
    </source>
</evidence>
<evidence type="ECO:0000256" key="20">
    <source>
        <dbReference type="ARBA" id="ARBA00023180"/>
    </source>
</evidence>
<comment type="subcellular location">
    <subcellularLocation>
        <location evidence="1">Cell membrane</location>
        <topology evidence="1">Single-pass type I membrane protein</topology>
    </subcellularLocation>
</comment>
<evidence type="ECO:0000313" key="28">
    <source>
        <dbReference type="Proteomes" id="UP000886885"/>
    </source>
</evidence>
<name>A0A8X7YG20_POPTO</name>
<dbReference type="PANTHER" id="PTHR48056:SF63">
    <property type="entry name" value="PROTEIN KINASE DOMAIN-CONTAINING PROTEIN"/>
    <property type="match status" value="1"/>
</dbReference>
<dbReference type="GO" id="GO:0009945">
    <property type="term" value="P:radial axis specification"/>
    <property type="evidence" value="ECO:0007669"/>
    <property type="project" value="UniProtKB-ARBA"/>
</dbReference>
<dbReference type="GO" id="GO:0048508">
    <property type="term" value="P:embryonic meristem development"/>
    <property type="evidence" value="ECO:0007669"/>
    <property type="project" value="UniProtKB-ARBA"/>
</dbReference>
<dbReference type="InterPro" id="IPR008271">
    <property type="entry name" value="Ser/Thr_kinase_AS"/>
</dbReference>
<dbReference type="PROSITE" id="PS50011">
    <property type="entry name" value="PROTEIN_KINASE_DOM"/>
    <property type="match status" value="1"/>
</dbReference>
<evidence type="ECO:0000256" key="4">
    <source>
        <dbReference type="ARBA" id="ARBA00012513"/>
    </source>
</evidence>
<dbReference type="EC" id="2.7.11.1" evidence="4"/>
<feature type="chain" id="PRO_5036451116" description="non-specific serine/threonine protein kinase" evidence="25">
    <location>
        <begin position="24"/>
        <end position="1203"/>
    </location>
</feature>
<dbReference type="EMBL" id="JAAWWB010000027">
    <property type="protein sequence ID" value="KAG6750001.1"/>
    <property type="molecule type" value="Genomic_DNA"/>
</dbReference>
<dbReference type="InterPro" id="IPR050647">
    <property type="entry name" value="Plant_LRR-RLKs"/>
</dbReference>
<keyword evidence="17 24" id="KW-1133">Transmembrane helix</keyword>
<evidence type="ECO:0000313" key="27">
    <source>
        <dbReference type="EMBL" id="KAG6750001.1"/>
    </source>
</evidence>
<dbReference type="GO" id="GO:0005886">
    <property type="term" value="C:plasma membrane"/>
    <property type="evidence" value="ECO:0007669"/>
    <property type="project" value="UniProtKB-SubCell"/>
</dbReference>
<evidence type="ECO:0000256" key="19">
    <source>
        <dbReference type="ARBA" id="ARBA00023170"/>
    </source>
</evidence>
<dbReference type="InterPro" id="IPR003591">
    <property type="entry name" value="Leu-rich_rpt_typical-subtyp"/>
</dbReference>
<keyword evidence="19" id="KW-0675">Receptor</keyword>
<keyword evidence="9" id="KW-0433">Leucine-rich repeat</keyword>
<keyword evidence="15" id="KW-0418">Kinase</keyword>
<protein>
    <recommendedName>
        <fullName evidence="4">non-specific serine/threonine protein kinase</fullName>
        <ecNumber evidence="4">2.7.11.1</ecNumber>
    </recommendedName>
</protein>
<dbReference type="GO" id="GO:0004674">
    <property type="term" value="F:protein serine/threonine kinase activity"/>
    <property type="evidence" value="ECO:0007669"/>
    <property type="project" value="UniProtKB-KW"/>
</dbReference>
<keyword evidence="14 23" id="KW-0547">Nucleotide-binding</keyword>
<dbReference type="SMART" id="SM00369">
    <property type="entry name" value="LRR_TYP"/>
    <property type="match status" value="7"/>
</dbReference>
<dbReference type="InterPro" id="IPR000719">
    <property type="entry name" value="Prot_kinase_dom"/>
</dbReference>
<dbReference type="SMART" id="SM00220">
    <property type="entry name" value="S_TKc"/>
    <property type="match status" value="1"/>
</dbReference>
<comment type="caution">
    <text evidence="27">The sequence shown here is derived from an EMBL/GenBank/DDBJ whole genome shotgun (WGS) entry which is preliminary data.</text>
</comment>
<feature type="transmembrane region" description="Helical" evidence="24">
    <location>
        <begin position="726"/>
        <end position="751"/>
    </location>
</feature>
<dbReference type="GO" id="GO:0009409">
    <property type="term" value="P:response to cold"/>
    <property type="evidence" value="ECO:0007669"/>
    <property type="project" value="UniProtKB-ARBA"/>
</dbReference>
<organism evidence="27 28">
    <name type="scientific">Populus tomentosa</name>
    <name type="common">Chinese white poplar</name>
    <dbReference type="NCBI Taxonomy" id="118781"/>
    <lineage>
        <taxon>Eukaryota</taxon>
        <taxon>Viridiplantae</taxon>
        <taxon>Streptophyta</taxon>
        <taxon>Embryophyta</taxon>
        <taxon>Tracheophyta</taxon>
        <taxon>Spermatophyta</taxon>
        <taxon>Magnoliopsida</taxon>
        <taxon>eudicotyledons</taxon>
        <taxon>Gunneridae</taxon>
        <taxon>Pentapetalae</taxon>
        <taxon>rosids</taxon>
        <taxon>fabids</taxon>
        <taxon>Malpighiales</taxon>
        <taxon>Salicaceae</taxon>
        <taxon>Saliceae</taxon>
        <taxon>Populus</taxon>
    </lineage>
</organism>
<feature type="binding site" evidence="23">
    <location>
        <position position="817"/>
    </location>
    <ligand>
        <name>ATP</name>
        <dbReference type="ChEBI" id="CHEBI:30616"/>
    </ligand>
</feature>
<dbReference type="PROSITE" id="PS51450">
    <property type="entry name" value="LRR"/>
    <property type="match status" value="1"/>
</dbReference>
<dbReference type="PANTHER" id="PTHR48056">
    <property type="entry name" value="LRR RECEPTOR-LIKE SERINE/THREONINE-PROTEIN KINASE-RELATED"/>
    <property type="match status" value="1"/>
</dbReference>
<keyword evidence="8" id="KW-0597">Phosphoprotein</keyword>
<dbReference type="Pfam" id="PF00560">
    <property type="entry name" value="LRR_1"/>
    <property type="match status" value="5"/>
</dbReference>
<evidence type="ECO:0000256" key="6">
    <source>
        <dbReference type="ARBA" id="ARBA00022475"/>
    </source>
</evidence>